<proteinExistence type="predicted"/>
<dbReference type="EMBL" id="FMJC01000002">
    <property type="protein sequence ID" value="SCM73565.1"/>
    <property type="molecule type" value="Genomic_DNA"/>
</dbReference>
<sequence length="39" mass="4247">MLVCKFVIAVLNLKMLLIATLYSTTGRISCDKNVSATQS</sequence>
<name>A0A212L7S9_9BACT</name>
<keyword evidence="1" id="KW-0812">Transmembrane</keyword>
<keyword evidence="1" id="KW-0472">Membrane</keyword>
<keyword evidence="1" id="KW-1133">Transmembrane helix</keyword>
<evidence type="ECO:0000313" key="2">
    <source>
        <dbReference type="EMBL" id="SCM73565.1"/>
    </source>
</evidence>
<organism evidence="2">
    <name type="scientific">uncultured Desulfovibrio sp</name>
    <dbReference type="NCBI Taxonomy" id="167968"/>
    <lineage>
        <taxon>Bacteria</taxon>
        <taxon>Pseudomonadati</taxon>
        <taxon>Thermodesulfobacteriota</taxon>
        <taxon>Desulfovibrionia</taxon>
        <taxon>Desulfovibrionales</taxon>
        <taxon>Desulfovibrionaceae</taxon>
        <taxon>Desulfovibrio</taxon>
        <taxon>environmental samples</taxon>
    </lineage>
</organism>
<gene>
    <name evidence="2" type="ORF">KL86DES1_21380</name>
</gene>
<reference evidence="2" key="1">
    <citation type="submission" date="2016-08" db="EMBL/GenBank/DDBJ databases">
        <authorList>
            <person name="Seilhamer J.J."/>
        </authorList>
    </citation>
    <scope>NUCLEOTIDE SEQUENCE</scope>
    <source>
        <strain evidence="2">86-1</strain>
    </source>
</reference>
<accession>A0A212L7S9</accession>
<protein>
    <submittedName>
        <fullName evidence="2">Uncharacterized protein</fullName>
    </submittedName>
</protein>
<feature type="transmembrane region" description="Helical" evidence="1">
    <location>
        <begin position="6"/>
        <end position="24"/>
    </location>
</feature>
<dbReference type="AlphaFoldDB" id="A0A212L7S9"/>
<evidence type="ECO:0000256" key="1">
    <source>
        <dbReference type="SAM" id="Phobius"/>
    </source>
</evidence>